<dbReference type="RefSeq" id="WP_162330070.1">
    <property type="nucleotide sequence ID" value="NZ_CP048113.1"/>
</dbReference>
<sequence>MNNPMSENGHPLPERPATVPVNACFIQGENNHPYWVLRQLAPTKDQYTGEYTEWDPQGKLLLKRIYHDDSGIPEEVFMADVCPEHTDNDFYAGGSVISRSRRYSYNGCQFRQLFFDESGQLLYELKKVFVPTRVTRCYYNHILVFEMIAAQDQTPVSAKYFYPDGTVMTSYLSNGENRGTWTMCNTAGQVIWAFPRENEIFVSNKEKWPDFLPECINKPSHPTIDSYIDAVVKKFTEEYDNYVTNTTIQSLPIPDYLQAELDRISWHQLKTFVGTGEDLPVTINGLLTGNDYIADICAERIWCRVGKYISYYDHYDAAYATATILAHILQVATAPSRLLALLYRIISIPSLRTAGYAELVASMAGIVPKLQQWASSEDHVTARHAQHILLHAGQGRPETETLFQQEWQNVTHPVWRREYTLYCLGRYYEISDSYTNMRSHFTTAFQQELLPTLQTIMAIYLVRDAEKRSEKSWIDSIIRALDEPDTILKSLNVIETFTGWDPEGFLIMILEDAGVKR</sequence>
<organism evidence="1 2">
    <name type="scientific">Chitinophaga agri</name>
    <dbReference type="NCBI Taxonomy" id="2703787"/>
    <lineage>
        <taxon>Bacteria</taxon>
        <taxon>Pseudomonadati</taxon>
        <taxon>Bacteroidota</taxon>
        <taxon>Chitinophagia</taxon>
        <taxon>Chitinophagales</taxon>
        <taxon>Chitinophagaceae</taxon>
        <taxon>Chitinophaga</taxon>
    </lineage>
</organism>
<accession>A0A6B9ZB82</accession>
<dbReference type="KEGG" id="chih:GWR21_01770"/>
<name>A0A6B9ZB82_9BACT</name>
<gene>
    <name evidence="1" type="ORF">GWR21_01770</name>
</gene>
<evidence type="ECO:0000313" key="1">
    <source>
        <dbReference type="EMBL" id="QHS58365.1"/>
    </source>
</evidence>
<proteinExistence type="predicted"/>
<dbReference type="EMBL" id="CP048113">
    <property type="protein sequence ID" value="QHS58365.1"/>
    <property type="molecule type" value="Genomic_DNA"/>
</dbReference>
<protein>
    <submittedName>
        <fullName evidence="1">Uncharacterized protein</fullName>
    </submittedName>
</protein>
<dbReference type="Proteomes" id="UP000476411">
    <property type="component" value="Chromosome"/>
</dbReference>
<keyword evidence="2" id="KW-1185">Reference proteome</keyword>
<reference evidence="1 2" key="1">
    <citation type="submission" date="2020-01" db="EMBL/GenBank/DDBJ databases">
        <title>Complete genome sequence of Chitinophaga sp. H33E-04 isolated from quinoa roots.</title>
        <authorList>
            <person name="Weon H.-Y."/>
            <person name="Lee S.A."/>
        </authorList>
    </citation>
    <scope>NUCLEOTIDE SEQUENCE [LARGE SCALE GENOMIC DNA]</scope>
    <source>
        <strain evidence="1 2">H33E-04</strain>
    </source>
</reference>
<evidence type="ECO:0000313" key="2">
    <source>
        <dbReference type="Proteomes" id="UP000476411"/>
    </source>
</evidence>
<dbReference type="AlphaFoldDB" id="A0A6B9ZB82"/>